<dbReference type="PANTHER" id="PTHR43156">
    <property type="entry name" value="STAGE II SPORULATION PROTEIN E-RELATED"/>
    <property type="match status" value="1"/>
</dbReference>
<keyword evidence="1" id="KW-0378">Hydrolase</keyword>
<dbReference type="GO" id="GO:0016791">
    <property type="term" value="F:phosphatase activity"/>
    <property type="evidence" value="ECO:0007669"/>
    <property type="project" value="TreeGrafter"/>
</dbReference>
<evidence type="ECO:0000256" key="1">
    <source>
        <dbReference type="ARBA" id="ARBA00022801"/>
    </source>
</evidence>
<dbReference type="InterPro" id="IPR036457">
    <property type="entry name" value="PPM-type-like_dom_sf"/>
</dbReference>
<dbReference type="Pfam" id="PF07228">
    <property type="entry name" value="SpoIIE"/>
    <property type="match status" value="1"/>
</dbReference>
<dbReference type="Gene3D" id="3.60.40.10">
    <property type="entry name" value="PPM-type phosphatase domain"/>
    <property type="match status" value="1"/>
</dbReference>
<dbReference type="AlphaFoldDB" id="A0A7R6PM32"/>
<name>A0A7R6PM32_9BACT</name>
<dbReference type="InterPro" id="IPR001932">
    <property type="entry name" value="PPM-type_phosphatase-like_dom"/>
</dbReference>
<dbReference type="SUPFAM" id="SSF81606">
    <property type="entry name" value="PP2C-like"/>
    <property type="match status" value="1"/>
</dbReference>
<sequence length="247" mass="27833">MINQMLEKEKLEKEIMIAKEIQQKLLPINIPDIKGLEIQTGMITYHQVGGDYYDILPINKNKTLIIIADVSGKGIPASLIMSAVQSSVKTLILKGVYDLEKIAYTLNKLLITITESNKFVALSLILIDKNSNKIEYLNAGHTAPLLFSGGKIKKLKEGGPVIGLLDFASYKKHKTEFRKGDFIFMYTDGISEAKNLNGEEIGEEGIIKLIHEGKNQQDLSTYFKKKLFEITNQVFEDDITYIYVKKV</sequence>
<dbReference type="InterPro" id="IPR052016">
    <property type="entry name" value="Bact_Sigma-Reg"/>
</dbReference>
<evidence type="ECO:0000313" key="4">
    <source>
        <dbReference type="Proteomes" id="UP000595564"/>
    </source>
</evidence>
<dbReference type="SMART" id="SM00331">
    <property type="entry name" value="PP2C_SIG"/>
    <property type="match status" value="1"/>
</dbReference>
<reference evidence="3 4" key="1">
    <citation type="journal article" date="2012" name="Extremophiles">
        <title>Thermotomaculum hydrothermale gen. nov., sp. nov., a novel heterotrophic thermophile within the phylum Acidobacteria from a deep-sea hydrothermal vent chimney in the Southern Okinawa Trough.</title>
        <authorList>
            <person name="Izumi H."/>
            <person name="Nunoura T."/>
            <person name="Miyazaki M."/>
            <person name="Mino S."/>
            <person name="Toki T."/>
            <person name="Takai K."/>
            <person name="Sako Y."/>
            <person name="Sawabe T."/>
            <person name="Nakagawa S."/>
        </authorList>
    </citation>
    <scope>NUCLEOTIDE SEQUENCE [LARGE SCALE GENOMIC DNA]</scope>
    <source>
        <strain evidence="3 4">AC55</strain>
    </source>
</reference>
<dbReference type="EMBL" id="AP017470">
    <property type="protein sequence ID" value="BBB32063.1"/>
    <property type="molecule type" value="Genomic_DNA"/>
</dbReference>
<evidence type="ECO:0000259" key="2">
    <source>
        <dbReference type="SMART" id="SM00331"/>
    </source>
</evidence>
<organism evidence="3 4">
    <name type="scientific">Thermotomaculum hydrothermale</name>
    <dbReference type="NCBI Taxonomy" id="981385"/>
    <lineage>
        <taxon>Bacteria</taxon>
        <taxon>Pseudomonadati</taxon>
        <taxon>Acidobacteriota</taxon>
        <taxon>Holophagae</taxon>
        <taxon>Thermotomaculales</taxon>
        <taxon>Thermotomaculaceae</taxon>
        <taxon>Thermotomaculum</taxon>
    </lineage>
</organism>
<dbReference type="PANTHER" id="PTHR43156:SF2">
    <property type="entry name" value="STAGE II SPORULATION PROTEIN E"/>
    <property type="match status" value="1"/>
</dbReference>
<accession>A0A7R6PM32</accession>
<proteinExistence type="predicted"/>
<feature type="domain" description="PPM-type phosphatase" evidence="2">
    <location>
        <begin position="33"/>
        <end position="246"/>
    </location>
</feature>
<evidence type="ECO:0000313" key="3">
    <source>
        <dbReference type="EMBL" id="BBB32063.1"/>
    </source>
</evidence>
<dbReference type="KEGG" id="thyd:TTHT_0472"/>
<gene>
    <name evidence="3" type="ORF">TTHT_0472</name>
</gene>
<protein>
    <recommendedName>
        <fullName evidence="2">PPM-type phosphatase domain-containing protein</fullName>
    </recommendedName>
</protein>
<dbReference type="Proteomes" id="UP000595564">
    <property type="component" value="Chromosome"/>
</dbReference>
<keyword evidence="4" id="KW-1185">Reference proteome</keyword>